<dbReference type="PANTHER" id="PTHR47966:SF2">
    <property type="entry name" value="ASPERGILLOPEPSIN-1-RELATED"/>
    <property type="match status" value="1"/>
</dbReference>
<dbReference type="InterPro" id="IPR034163">
    <property type="entry name" value="Aspergillopepsin-like_cat_dom"/>
</dbReference>
<dbReference type="Proteomes" id="UP000236621">
    <property type="component" value="Unassembled WGS sequence"/>
</dbReference>
<evidence type="ECO:0000256" key="2">
    <source>
        <dbReference type="ARBA" id="ARBA00022670"/>
    </source>
</evidence>
<dbReference type="PROSITE" id="PS51767">
    <property type="entry name" value="PEPTIDASE_A1"/>
    <property type="match status" value="1"/>
</dbReference>
<accession>A0A2K3Q7P7</accession>
<evidence type="ECO:0000313" key="10">
    <source>
        <dbReference type="Proteomes" id="UP000236621"/>
    </source>
</evidence>
<dbReference type="SUPFAM" id="SSF50630">
    <property type="entry name" value="Acid proteases"/>
    <property type="match status" value="1"/>
</dbReference>
<dbReference type="Gene3D" id="2.40.70.10">
    <property type="entry name" value="Acid Proteases"/>
    <property type="match status" value="2"/>
</dbReference>
<comment type="caution">
    <text evidence="9">The sequence shown here is derived from an EMBL/GenBank/DDBJ whole genome shotgun (WGS) entry which is preliminary data.</text>
</comment>
<evidence type="ECO:0000256" key="4">
    <source>
        <dbReference type="ARBA" id="ARBA00022801"/>
    </source>
</evidence>
<dbReference type="InterPro" id="IPR001969">
    <property type="entry name" value="Aspartic_peptidase_AS"/>
</dbReference>
<comment type="similarity">
    <text evidence="1 6">Belongs to the peptidase A1 family.</text>
</comment>
<dbReference type="InterPro" id="IPR021109">
    <property type="entry name" value="Peptidase_aspartic_dom_sf"/>
</dbReference>
<keyword evidence="3 6" id="KW-0064">Aspartyl protease</keyword>
<evidence type="ECO:0000256" key="5">
    <source>
        <dbReference type="PIRSR" id="PIRSR601461-1"/>
    </source>
</evidence>
<feature type="signal peptide" evidence="7">
    <location>
        <begin position="1"/>
        <end position="21"/>
    </location>
</feature>
<dbReference type="PRINTS" id="PR00792">
    <property type="entry name" value="PEPSIN"/>
</dbReference>
<evidence type="ECO:0000313" key="9">
    <source>
        <dbReference type="EMBL" id="PNY23557.1"/>
    </source>
</evidence>
<dbReference type="STRING" id="45235.A0A2K3Q7P7"/>
<dbReference type="AlphaFoldDB" id="A0A2K3Q7P7"/>
<dbReference type="FunFam" id="2.40.70.10:FF:000026">
    <property type="entry name" value="Endothiapepsin"/>
    <property type="match status" value="1"/>
</dbReference>
<name>A0A2K3Q7P7_9HYPO</name>
<gene>
    <name evidence="9" type="ORF">TCAP_06505</name>
</gene>
<dbReference type="PANTHER" id="PTHR47966">
    <property type="entry name" value="BETA-SITE APP-CLEAVING ENZYME, ISOFORM A-RELATED"/>
    <property type="match status" value="1"/>
</dbReference>
<keyword evidence="2 6" id="KW-0645">Protease</keyword>
<sequence length="402" mass="41993">MQTFGAFIVSLLVASSGLALAAPAAQNGKTVTVTAKQNDKFVANGPLALARAYAKYNKPLSAQQIALLQSAGKQKRQTGSVGADPQPSDIEYLAEVHIGTPAQKVLLDFDTGSSDLWVLTSQLNGLNGQATYDASRSSSAKQLNGASWSITYADQSGASGDVFNDVVSIGGLSVKKQAVERASQVTPTFASGAESGLVGLAWDSINTVSPKPQKTWFSNIKSSLAAPVFTSRLRHNADGSYNFGFIDKTQFTGDITYTAVDNSNGFWAFTSTGYTVGNGQQNSQSINGIADTGTTLLLLPDAVVNDYYSNVSGATNDQTAGGYVFDCSAQLPDFSFGVESSTITIPGSFINFSPVNPGDNSRCFGGLQSDGGQLSIFGDVALKAAFVVWDAGQQRLGWATGA</sequence>
<dbReference type="InterPro" id="IPR033121">
    <property type="entry name" value="PEPTIDASE_A1"/>
</dbReference>
<feature type="chain" id="PRO_5014464345" description="Peptidase A1 domain-containing protein" evidence="7">
    <location>
        <begin position="22"/>
        <end position="402"/>
    </location>
</feature>
<dbReference type="GO" id="GO:0004190">
    <property type="term" value="F:aspartic-type endopeptidase activity"/>
    <property type="evidence" value="ECO:0007669"/>
    <property type="project" value="UniProtKB-KW"/>
</dbReference>
<evidence type="ECO:0000256" key="3">
    <source>
        <dbReference type="ARBA" id="ARBA00022750"/>
    </source>
</evidence>
<feature type="active site" evidence="5">
    <location>
        <position position="110"/>
    </location>
</feature>
<evidence type="ECO:0000256" key="7">
    <source>
        <dbReference type="SAM" id="SignalP"/>
    </source>
</evidence>
<keyword evidence="4 6" id="KW-0378">Hydrolase</keyword>
<reference evidence="9 10" key="1">
    <citation type="submission" date="2017-08" db="EMBL/GenBank/DDBJ databases">
        <title>Harnessing the power of phylogenomics to disentangle the directionality and signatures of interkingdom host jumping in the parasitic fungal genus Tolypocladium.</title>
        <authorList>
            <person name="Quandt C.A."/>
            <person name="Patterson W."/>
            <person name="Spatafora J.W."/>
        </authorList>
    </citation>
    <scope>NUCLEOTIDE SEQUENCE [LARGE SCALE GENOMIC DNA]</scope>
    <source>
        <strain evidence="9 10">CBS 113982</strain>
    </source>
</reference>
<dbReference type="InterPro" id="IPR001461">
    <property type="entry name" value="Aspartic_peptidase_A1"/>
</dbReference>
<feature type="active site" evidence="5">
    <location>
        <position position="291"/>
    </location>
</feature>
<proteinExistence type="inferred from homology"/>
<dbReference type="GO" id="GO:0006508">
    <property type="term" value="P:proteolysis"/>
    <property type="evidence" value="ECO:0007669"/>
    <property type="project" value="UniProtKB-KW"/>
</dbReference>
<organism evidence="9 10">
    <name type="scientific">Tolypocladium capitatum</name>
    <dbReference type="NCBI Taxonomy" id="45235"/>
    <lineage>
        <taxon>Eukaryota</taxon>
        <taxon>Fungi</taxon>
        <taxon>Dikarya</taxon>
        <taxon>Ascomycota</taxon>
        <taxon>Pezizomycotina</taxon>
        <taxon>Sordariomycetes</taxon>
        <taxon>Hypocreomycetidae</taxon>
        <taxon>Hypocreales</taxon>
        <taxon>Ophiocordycipitaceae</taxon>
        <taxon>Tolypocladium</taxon>
    </lineage>
</organism>
<feature type="domain" description="Peptidase A1" evidence="8">
    <location>
        <begin position="92"/>
        <end position="399"/>
    </location>
</feature>
<keyword evidence="10" id="KW-1185">Reference proteome</keyword>
<dbReference type="PROSITE" id="PS00141">
    <property type="entry name" value="ASP_PROTEASE"/>
    <property type="match status" value="1"/>
</dbReference>
<dbReference type="OrthoDB" id="2747330at2759"/>
<keyword evidence="7" id="KW-0732">Signal</keyword>
<dbReference type="EMBL" id="NRSZ01001085">
    <property type="protein sequence ID" value="PNY23557.1"/>
    <property type="molecule type" value="Genomic_DNA"/>
</dbReference>
<evidence type="ECO:0000256" key="6">
    <source>
        <dbReference type="RuleBase" id="RU000454"/>
    </source>
</evidence>
<dbReference type="FunFam" id="2.40.70.10:FF:000024">
    <property type="entry name" value="Endothiapepsin"/>
    <property type="match status" value="1"/>
</dbReference>
<dbReference type="Pfam" id="PF00026">
    <property type="entry name" value="Asp"/>
    <property type="match status" value="1"/>
</dbReference>
<protein>
    <recommendedName>
        <fullName evidence="8">Peptidase A1 domain-containing protein</fullName>
    </recommendedName>
</protein>
<evidence type="ECO:0000259" key="8">
    <source>
        <dbReference type="PROSITE" id="PS51767"/>
    </source>
</evidence>
<evidence type="ECO:0000256" key="1">
    <source>
        <dbReference type="ARBA" id="ARBA00007447"/>
    </source>
</evidence>
<dbReference type="CDD" id="cd06097">
    <property type="entry name" value="Aspergillopepsin_like"/>
    <property type="match status" value="1"/>
</dbReference>